<proteinExistence type="predicted"/>
<organism evidence="3 4">
    <name type="scientific">Tautonia plasticadhaerens</name>
    <dbReference type="NCBI Taxonomy" id="2527974"/>
    <lineage>
        <taxon>Bacteria</taxon>
        <taxon>Pseudomonadati</taxon>
        <taxon>Planctomycetota</taxon>
        <taxon>Planctomycetia</taxon>
        <taxon>Isosphaerales</taxon>
        <taxon>Isosphaeraceae</taxon>
        <taxon>Tautonia</taxon>
    </lineage>
</organism>
<feature type="compositionally biased region" description="Acidic residues" evidence="1">
    <location>
        <begin position="83"/>
        <end position="93"/>
    </location>
</feature>
<feature type="region of interest" description="Disordered" evidence="1">
    <location>
        <begin position="225"/>
        <end position="247"/>
    </location>
</feature>
<gene>
    <name evidence="3" type="ORF">ElP_53730</name>
</gene>
<dbReference type="Pfam" id="PF12965">
    <property type="entry name" value="DUF3854"/>
    <property type="match status" value="1"/>
</dbReference>
<feature type="region of interest" description="Disordered" evidence="1">
    <location>
        <begin position="83"/>
        <end position="106"/>
    </location>
</feature>
<dbReference type="InterPro" id="IPR025048">
    <property type="entry name" value="DUF3987"/>
</dbReference>
<feature type="compositionally biased region" description="Basic and acidic residues" evidence="1">
    <location>
        <begin position="541"/>
        <end position="553"/>
    </location>
</feature>
<reference evidence="3 4" key="1">
    <citation type="submission" date="2019-02" db="EMBL/GenBank/DDBJ databases">
        <title>Deep-cultivation of Planctomycetes and their phenomic and genomic characterization uncovers novel biology.</title>
        <authorList>
            <person name="Wiegand S."/>
            <person name="Jogler M."/>
            <person name="Boedeker C."/>
            <person name="Pinto D."/>
            <person name="Vollmers J."/>
            <person name="Rivas-Marin E."/>
            <person name="Kohn T."/>
            <person name="Peeters S.H."/>
            <person name="Heuer A."/>
            <person name="Rast P."/>
            <person name="Oberbeckmann S."/>
            <person name="Bunk B."/>
            <person name="Jeske O."/>
            <person name="Meyerdierks A."/>
            <person name="Storesund J.E."/>
            <person name="Kallscheuer N."/>
            <person name="Luecker S."/>
            <person name="Lage O.M."/>
            <person name="Pohl T."/>
            <person name="Merkel B.J."/>
            <person name="Hornburger P."/>
            <person name="Mueller R.-W."/>
            <person name="Bruemmer F."/>
            <person name="Labrenz M."/>
            <person name="Spormann A.M."/>
            <person name="Op den Camp H."/>
            <person name="Overmann J."/>
            <person name="Amann R."/>
            <person name="Jetten M.S.M."/>
            <person name="Mascher T."/>
            <person name="Medema M.H."/>
            <person name="Devos D.P."/>
            <person name="Kaster A.-K."/>
            <person name="Ovreas L."/>
            <person name="Rohde M."/>
            <person name="Galperin M.Y."/>
            <person name="Jogler C."/>
        </authorList>
    </citation>
    <scope>NUCLEOTIDE SEQUENCE [LARGE SCALE GENOMIC DNA]</scope>
    <source>
        <strain evidence="3 4">ElP</strain>
    </source>
</reference>
<dbReference type="InterPro" id="IPR024385">
    <property type="entry name" value="DUF3854"/>
</dbReference>
<evidence type="ECO:0000313" key="3">
    <source>
        <dbReference type="EMBL" id="QDV37434.1"/>
    </source>
</evidence>
<accession>A0A518H9A9</accession>
<dbReference type="KEGG" id="tpla:ElP_53730"/>
<dbReference type="Pfam" id="PF13148">
    <property type="entry name" value="DUF3987"/>
    <property type="match status" value="1"/>
</dbReference>
<protein>
    <recommendedName>
        <fullName evidence="2">DUF3854 domain-containing protein</fullName>
    </recommendedName>
</protein>
<feature type="region of interest" description="Disordered" evidence="1">
    <location>
        <begin position="369"/>
        <end position="395"/>
    </location>
</feature>
<name>A0A518H9A9_9BACT</name>
<keyword evidence="4" id="KW-1185">Reference proteome</keyword>
<feature type="domain" description="DUF3854" evidence="2">
    <location>
        <begin position="253"/>
        <end position="351"/>
    </location>
</feature>
<evidence type="ECO:0000256" key="1">
    <source>
        <dbReference type="SAM" id="MobiDB-lite"/>
    </source>
</evidence>
<dbReference type="OrthoDB" id="279540at2"/>
<evidence type="ECO:0000259" key="2">
    <source>
        <dbReference type="Pfam" id="PF12965"/>
    </source>
</evidence>
<sequence length="894" mass="96297">MRHLKRLLARLEGVTRTPSGFQAHCPCPGHDGRGDGLVGDRTPSLSVGLGDNGRLLLHCHGGCKADAVLEGIGLGFDDLYPDDDATEDADDSGDGPGPALAVARPAPIDADPAELDLRDRVYRDLLERLPLADRHRDALRARGLTDERIDRNAYRSLSFFQARQEALGPLRDRFGEELLRVPGFRQGRSGIGLAALPNGLLIPVRDAAGRVVALKIRRDDAAGGPRYLSFSGGDGPSSGAPPHVPPGVGPAPVIRLTEGELKADVASARDGLPTISVPGVTAWAAGIPLLRELGAETVRLAFDADARTKPGVARQLLDCATALASEEFLVELERWPAEAGKGIDDVLAAGGGTEVLAGAAAMEAIRELVPGDPPAPDPVTASGDEEGLAADSPASGTLEVVATTDPAPAGDPITVRIPGPRRSFPLEVFPGIVARSAARLAGAIGCPHDFVAMALLTVAAAAIGLSRVLALSRNWSESPGLYGCIIGNPGTAKSPAIASGVRVVYRLQRRLDQQHQRDLEAYEVALAEYEEAIRARKGRSRGRDAGDDSRGESPPKPTRPQPARIITSDATVESLAPILKQNPRGLLMHRDELPGWVRSMDQYRGGKGSDRQFYLSAWSGQDVIVDRKGDGTRSLYVPEPSLSVLGSIQPDMLGELADARSRQDGFLDRLLFCYPETSVGQPWPDGRLPRAVIEGWDRTVRRLYRLRQREADDGTLRPRVVRPSPEALDVLRAWWDGHLAEMQAPGFDRELLAGPYSKFRAHVCRLALVIHCLRHVCDGADGRVLDAESARRATVLADYFKEQCLRVHCRLRVAREDARAEAILGWVRRHGGKCSVRDLCRQQVAGIKKASAAKKALRDLEDRGMGRCTVHYSGKKESIAFEMHQDVGRAEEAA</sequence>
<dbReference type="RefSeq" id="WP_145275244.1">
    <property type="nucleotide sequence ID" value="NZ_CP036426.1"/>
</dbReference>
<dbReference type="Proteomes" id="UP000317835">
    <property type="component" value="Chromosome"/>
</dbReference>
<dbReference type="EMBL" id="CP036426">
    <property type="protein sequence ID" value="QDV37434.1"/>
    <property type="molecule type" value="Genomic_DNA"/>
</dbReference>
<evidence type="ECO:0000313" key="4">
    <source>
        <dbReference type="Proteomes" id="UP000317835"/>
    </source>
</evidence>
<feature type="region of interest" description="Disordered" evidence="1">
    <location>
        <begin position="536"/>
        <end position="564"/>
    </location>
</feature>
<dbReference type="AlphaFoldDB" id="A0A518H9A9"/>